<organism evidence="2 5">
    <name type="scientific">Didymodactylos carnosus</name>
    <dbReference type="NCBI Taxonomy" id="1234261"/>
    <lineage>
        <taxon>Eukaryota</taxon>
        <taxon>Metazoa</taxon>
        <taxon>Spiralia</taxon>
        <taxon>Gnathifera</taxon>
        <taxon>Rotifera</taxon>
        <taxon>Eurotatoria</taxon>
        <taxon>Bdelloidea</taxon>
        <taxon>Philodinida</taxon>
        <taxon>Philodinidae</taxon>
        <taxon>Didymodactylos</taxon>
    </lineage>
</organism>
<evidence type="ECO:0000313" key="5">
    <source>
        <dbReference type="Proteomes" id="UP000663829"/>
    </source>
</evidence>
<comment type="caution">
    <text evidence="2">The sequence shown here is derived from an EMBL/GenBank/DDBJ whole genome shotgun (WGS) entry which is preliminary data.</text>
</comment>
<gene>
    <name evidence="2" type="ORF">GPM918_LOCUS14590</name>
    <name evidence="1" type="ORF">OVA965_LOCUS3336</name>
    <name evidence="4" type="ORF">SRO942_LOCUS14590</name>
    <name evidence="3" type="ORF">TMI583_LOCUS3335</name>
</gene>
<dbReference type="Proteomes" id="UP000663829">
    <property type="component" value="Unassembled WGS sequence"/>
</dbReference>
<dbReference type="EMBL" id="CAJNOK010000793">
    <property type="protein sequence ID" value="CAF0775879.1"/>
    <property type="molecule type" value="Genomic_DNA"/>
</dbReference>
<dbReference type="EMBL" id="CAJNOQ010003539">
    <property type="protein sequence ID" value="CAF1017344.1"/>
    <property type="molecule type" value="Genomic_DNA"/>
</dbReference>
<keyword evidence="5" id="KW-1185">Reference proteome</keyword>
<sequence length="289" mass="33865">MINRVSSRQNFGGYPLRRRLERQNVLKICVIIHNVLPSRTSVISTVLLLQELSFKNNDDKSIRTYYYRKPWQRVKPNSKLYNMQYPNCKQGIYSLRSNFVPTTPILNPVKEEKAINNKPQENLVQREPVVQPLPVRSPVRNLPQVTQRHAQIQCAILSSNIRHEIGIQTDDDEPKGQRTFLVTPEYHRLNVKPWKQTKNPYEVWNVPPSKLPVRKKKSIVAIDERLIQPHSPRRVSLYPSNNFETIGDDDDNDEEQIIYSRKPQRSPRSHLPPNVKMICIRHDPHTTSY</sequence>
<evidence type="ECO:0000313" key="4">
    <source>
        <dbReference type="EMBL" id="CAF3788813.1"/>
    </source>
</evidence>
<evidence type="ECO:0000313" key="1">
    <source>
        <dbReference type="EMBL" id="CAF0775879.1"/>
    </source>
</evidence>
<dbReference type="Proteomes" id="UP000677228">
    <property type="component" value="Unassembled WGS sequence"/>
</dbReference>
<evidence type="ECO:0000313" key="3">
    <source>
        <dbReference type="EMBL" id="CAF3557052.1"/>
    </source>
</evidence>
<dbReference type="EMBL" id="CAJOBA010000793">
    <property type="protein sequence ID" value="CAF3557052.1"/>
    <property type="molecule type" value="Genomic_DNA"/>
</dbReference>
<accession>A0A814I019</accession>
<dbReference type="AlphaFoldDB" id="A0A814I019"/>
<dbReference type="OrthoDB" id="10034659at2759"/>
<reference evidence="2" key="1">
    <citation type="submission" date="2021-02" db="EMBL/GenBank/DDBJ databases">
        <authorList>
            <person name="Nowell W R."/>
        </authorList>
    </citation>
    <scope>NUCLEOTIDE SEQUENCE</scope>
</reference>
<name>A0A814I019_9BILA</name>
<dbReference type="EMBL" id="CAJOBC010003539">
    <property type="protein sequence ID" value="CAF3788813.1"/>
    <property type="molecule type" value="Genomic_DNA"/>
</dbReference>
<proteinExistence type="predicted"/>
<evidence type="ECO:0000313" key="2">
    <source>
        <dbReference type="EMBL" id="CAF1017344.1"/>
    </source>
</evidence>
<dbReference type="Proteomes" id="UP000681722">
    <property type="component" value="Unassembled WGS sequence"/>
</dbReference>
<dbReference type="Proteomes" id="UP000682733">
    <property type="component" value="Unassembled WGS sequence"/>
</dbReference>
<protein>
    <submittedName>
        <fullName evidence="2">Uncharacterized protein</fullName>
    </submittedName>
</protein>